<gene>
    <name evidence="3" type="ORF">DFR30_0311</name>
</gene>
<proteinExistence type="predicted"/>
<dbReference type="PANTHER" id="PTHR41532:SF1">
    <property type="entry name" value="FIXS PROTEIN"/>
    <property type="match status" value="1"/>
</dbReference>
<name>A0A4R1H9A0_9GAMM</name>
<comment type="caution">
    <text evidence="3">The sequence shown here is derived from an EMBL/GenBank/DDBJ whole genome shotgun (WGS) entry which is preliminary data.</text>
</comment>
<evidence type="ECO:0000256" key="1">
    <source>
        <dbReference type="SAM" id="MobiDB-lite"/>
    </source>
</evidence>
<keyword evidence="4" id="KW-1185">Reference proteome</keyword>
<sequence length="73" mass="8411">MRCDCGKVEAFNVNILFLLIPVSLIIMGIAIWVFLWAIRSGQFEDLEGPAHRILMDDDDPRIPRKPQLKDDDE</sequence>
<feature type="transmembrane region" description="Helical" evidence="2">
    <location>
        <begin position="15"/>
        <end position="38"/>
    </location>
</feature>
<evidence type="ECO:0000313" key="3">
    <source>
        <dbReference type="EMBL" id="TCK17091.1"/>
    </source>
</evidence>
<dbReference type="EMBL" id="SMFX01000001">
    <property type="protein sequence ID" value="TCK17091.1"/>
    <property type="molecule type" value="Genomic_DNA"/>
</dbReference>
<keyword evidence="2" id="KW-1133">Transmembrane helix</keyword>
<accession>A0A4R1H9A0</accession>
<protein>
    <submittedName>
        <fullName evidence="3">Cbb3-type cytochrome oxidase maturation protein</fullName>
    </submittedName>
</protein>
<keyword evidence="2" id="KW-0812">Transmembrane</keyword>
<dbReference type="NCBIfam" id="TIGR00847">
    <property type="entry name" value="ccoS"/>
    <property type="match status" value="1"/>
</dbReference>
<evidence type="ECO:0000256" key="2">
    <source>
        <dbReference type="SAM" id="Phobius"/>
    </source>
</evidence>
<dbReference type="Proteomes" id="UP000295707">
    <property type="component" value="Unassembled WGS sequence"/>
</dbReference>
<dbReference type="AlphaFoldDB" id="A0A4R1H9A0"/>
<dbReference type="InterPro" id="IPR004714">
    <property type="entry name" value="Cyt_oxidase_maturation_cbb3"/>
</dbReference>
<reference evidence="3 4" key="1">
    <citation type="submission" date="2019-03" db="EMBL/GenBank/DDBJ databases">
        <title>Genomic Encyclopedia of Type Strains, Phase IV (KMG-IV): sequencing the most valuable type-strain genomes for metagenomic binning, comparative biology and taxonomic classification.</title>
        <authorList>
            <person name="Goeker M."/>
        </authorList>
    </citation>
    <scope>NUCLEOTIDE SEQUENCE [LARGE SCALE GENOMIC DNA]</scope>
    <source>
        <strain evidence="3 4">DSM 19610</strain>
    </source>
</reference>
<dbReference type="Pfam" id="PF03597">
    <property type="entry name" value="FixS"/>
    <property type="match status" value="1"/>
</dbReference>
<dbReference type="PANTHER" id="PTHR41532">
    <property type="entry name" value="FIXS PROTEIN"/>
    <property type="match status" value="1"/>
</dbReference>
<feature type="region of interest" description="Disordered" evidence="1">
    <location>
        <begin position="54"/>
        <end position="73"/>
    </location>
</feature>
<keyword evidence="2" id="KW-0472">Membrane</keyword>
<evidence type="ECO:0000313" key="4">
    <source>
        <dbReference type="Proteomes" id="UP000295707"/>
    </source>
</evidence>
<organism evidence="3 4">
    <name type="scientific">Thiogranum longum</name>
    <dbReference type="NCBI Taxonomy" id="1537524"/>
    <lineage>
        <taxon>Bacteria</taxon>
        <taxon>Pseudomonadati</taxon>
        <taxon>Pseudomonadota</taxon>
        <taxon>Gammaproteobacteria</taxon>
        <taxon>Chromatiales</taxon>
        <taxon>Ectothiorhodospiraceae</taxon>
        <taxon>Thiogranum</taxon>
    </lineage>
</organism>